<keyword evidence="5 6" id="KW-0143">Chaperone</keyword>
<dbReference type="GO" id="GO:0005737">
    <property type="term" value="C:cytoplasm"/>
    <property type="evidence" value="ECO:0007669"/>
    <property type="project" value="UniProtKB-SubCell"/>
</dbReference>
<keyword evidence="2 6" id="KW-0813">Transport</keyword>
<comment type="similarity">
    <text evidence="1 6">Belongs to the SecB family.</text>
</comment>
<gene>
    <name evidence="6" type="primary">secB</name>
    <name evidence="8" type="ORF">A8O14_10840</name>
</gene>
<dbReference type="GO" id="GO:0015031">
    <property type="term" value="P:protein transport"/>
    <property type="evidence" value="ECO:0007669"/>
    <property type="project" value="UniProtKB-UniRule"/>
</dbReference>
<accession>A0A191UHZ9</accession>
<sequence>MTEQSSAPSAANTESQDPSFRIQRIYLKDLSLEQPNAPEIFLVVAEPQVQIEVDVGVKPISGELFEVTLSSTITARVEGKVLFLVEANQAGIFEFKNIPAEQIDPMLGITCPTILYPYLRSNMADVISRAGFQPIHLNEINFHGMYEHRLMQAQQAAGDSAGDSSDESKIILPN</sequence>
<dbReference type="RefSeq" id="WP_068949522.1">
    <property type="nucleotide sequence ID" value="NZ_CP015922.1"/>
</dbReference>
<dbReference type="GO" id="GO:0051082">
    <property type="term" value="F:unfolded protein binding"/>
    <property type="evidence" value="ECO:0007669"/>
    <property type="project" value="InterPro"/>
</dbReference>
<evidence type="ECO:0000256" key="3">
    <source>
        <dbReference type="ARBA" id="ARBA00022927"/>
    </source>
</evidence>
<evidence type="ECO:0000313" key="8">
    <source>
        <dbReference type="EMBL" id="ANJ00527.1"/>
    </source>
</evidence>
<evidence type="ECO:0000256" key="1">
    <source>
        <dbReference type="ARBA" id="ARBA00009990"/>
    </source>
</evidence>
<dbReference type="Gene3D" id="3.10.420.10">
    <property type="entry name" value="SecB-like"/>
    <property type="match status" value="1"/>
</dbReference>
<dbReference type="STRING" id="1743168.A8O14_10840"/>
<keyword evidence="3 6" id="KW-0653">Protein transport</keyword>
<comment type="subunit">
    <text evidence="6">Homotetramer, a dimer of dimers. One homotetramer interacts with 1 SecA dimer.</text>
</comment>
<reference evidence="9" key="1">
    <citation type="submission" date="2016-05" db="EMBL/GenBank/DDBJ databases">
        <title>Polynucleobacter sp. QLW-P1FAT50C-4 genome.</title>
        <authorList>
            <person name="Hahn M.W."/>
        </authorList>
    </citation>
    <scope>NUCLEOTIDE SEQUENCE [LARGE SCALE GENOMIC DNA]</scope>
    <source>
        <strain evidence="9">QLW-P1FAT50C-4</strain>
    </source>
</reference>
<evidence type="ECO:0000256" key="7">
    <source>
        <dbReference type="SAM" id="MobiDB-lite"/>
    </source>
</evidence>
<name>A0A191UHZ9_9BURK</name>
<dbReference type="NCBIfam" id="TIGR00809">
    <property type="entry name" value="secB"/>
    <property type="match status" value="1"/>
</dbReference>
<dbReference type="KEGG" id="pwu:A8O14_10840"/>
<dbReference type="InterPro" id="IPR035958">
    <property type="entry name" value="SecB-like_sf"/>
</dbReference>
<dbReference type="AlphaFoldDB" id="A0A191UHZ9"/>
<dbReference type="SUPFAM" id="SSF54611">
    <property type="entry name" value="SecB-like"/>
    <property type="match status" value="1"/>
</dbReference>
<keyword evidence="9" id="KW-1185">Reference proteome</keyword>
<dbReference type="PANTHER" id="PTHR36918:SF1">
    <property type="entry name" value="PROTEIN-EXPORT PROTEIN SECB"/>
    <property type="match status" value="1"/>
</dbReference>
<evidence type="ECO:0000256" key="4">
    <source>
        <dbReference type="ARBA" id="ARBA00023010"/>
    </source>
</evidence>
<proteinExistence type="inferred from homology"/>
<feature type="region of interest" description="Disordered" evidence="7">
    <location>
        <begin position="155"/>
        <end position="174"/>
    </location>
</feature>
<dbReference type="Proteomes" id="UP000078463">
    <property type="component" value="Chromosome"/>
</dbReference>
<evidence type="ECO:0000256" key="5">
    <source>
        <dbReference type="ARBA" id="ARBA00023186"/>
    </source>
</evidence>
<organism evidence="8 9">
    <name type="scientific">Polynucleobacter wuianus</name>
    <dbReference type="NCBI Taxonomy" id="1743168"/>
    <lineage>
        <taxon>Bacteria</taxon>
        <taxon>Pseudomonadati</taxon>
        <taxon>Pseudomonadota</taxon>
        <taxon>Betaproteobacteria</taxon>
        <taxon>Burkholderiales</taxon>
        <taxon>Burkholderiaceae</taxon>
        <taxon>Polynucleobacter</taxon>
    </lineage>
</organism>
<comment type="function">
    <text evidence="6">One of the proteins required for the normal export of preproteins out of the cell cytoplasm. It is a molecular chaperone that binds to a subset of precursor proteins, maintaining them in a translocation-competent state. It also specifically binds to its receptor SecA.</text>
</comment>
<keyword evidence="6" id="KW-0963">Cytoplasm</keyword>
<dbReference type="PANTHER" id="PTHR36918">
    <property type="match status" value="1"/>
</dbReference>
<dbReference type="HAMAP" id="MF_00821">
    <property type="entry name" value="SecB"/>
    <property type="match status" value="1"/>
</dbReference>
<dbReference type="OrthoDB" id="9795145at2"/>
<dbReference type="PRINTS" id="PR01594">
    <property type="entry name" value="SECBCHAPRONE"/>
</dbReference>
<comment type="subcellular location">
    <subcellularLocation>
        <location evidence="6">Cytoplasm</location>
    </subcellularLocation>
</comment>
<protein>
    <recommendedName>
        <fullName evidence="6">Protein-export protein SecB</fullName>
    </recommendedName>
</protein>
<dbReference type="GO" id="GO:0006457">
    <property type="term" value="P:protein folding"/>
    <property type="evidence" value="ECO:0007669"/>
    <property type="project" value="UniProtKB-UniRule"/>
</dbReference>
<dbReference type="GO" id="GO:0051262">
    <property type="term" value="P:protein tetramerization"/>
    <property type="evidence" value="ECO:0007669"/>
    <property type="project" value="InterPro"/>
</dbReference>
<evidence type="ECO:0000256" key="2">
    <source>
        <dbReference type="ARBA" id="ARBA00022448"/>
    </source>
</evidence>
<dbReference type="Pfam" id="PF02556">
    <property type="entry name" value="SecB"/>
    <property type="match status" value="1"/>
</dbReference>
<keyword evidence="4 6" id="KW-0811">Translocation</keyword>
<evidence type="ECO:0000256" key="6">
    <source>
        <dbReference type="HAMAP-Rule" id="MF_00821"/>
    </source>
</evidence>
<dbReference type="InterPro" id="IPR003708">
    <property type="entry name" value="SecB"/>
</dbReference>
<dbReference type="NCBIfam" id="NF004392">
    <property type="entry name" value="PRK05751.1-3"/>
    <property type="match status" value="1"/>
</dbReference>
<dbReference type="EMBL" id="CP015922">
    <property type="protein sequence ID" value="ANJ00527.1"/>
    <property type="molecule type" value="Genomic_DNA"/>
</dbReference>
<evidence type="ECO:0000313" key="9">
    <source>
        <dbReference type="Proteomes" id="UP000078463"/>
    </source>
</evidence>
<dbReference type="NCBIfam" id="NF004394">
    <property type="entry name" value="PRK05751.1-5"/>
    <property type="match status" value="1"/>
</dbReference>